<reference evidence="4 5" key="1">
    <citation type="submission" date="2019-02" db="EMBL/GenBank/DDBJ databases">
        <title>Deep-cultivation of Planctomycetes and their phenomic and genomic characterization uncovers novel biology.</title>
        <authorList>
            <person name="Wiegand S."/>
            <person name="Jogler M."/>
            <person name="Boedeker C."/>
            <person name="Pinto D."/>
            <person name="Vollmers J."/>
            <person name="Rivas-Marin E."/>
            <person name="Kohn T."/>
            <person name="Peeters S.H."/>
            <person name="Heuer A."/>
            <person name="Rast P."/>
            <person name="Oberbeckmann S."/>
            <person name="Bunk B."/>
            <person name="Jeske O."/>
            <person name="Meyerdierks A."/>
            <person name="Storesund J.E."/>
            <person name="Kallscheuer N."/>
            <person name="Luecker S."/>
            <person name="Lage O.M."/>
            <person name="Pohl T."/>
            <person name="Merkel B.J."/>
            <person name="Hornburger P."/>
            <person name="Mueller R.-W."/>
            <person name="Bruemmer F."/>
            <person name="Labrenz M."/>
            <person name="Spormann A.M."/>
            <person name="Op den Camp H."/>
            <person name="Overmann J."/>
            <person name="Amann R."/>
            <person name="Jetten M.S.M."/>
            <person name="Mascher T."/>
            <person name="Medema M.H."/>
            <person name="Devos D.P."/>
            <person name="Kaster A.-K."/>
            <person name="Ovreas L."/>
            <person name="Rohde M."/>
            <person name="Galperin M.Y."/>
            <person name="Jogler C."/>
        </authorList>
    </citation>
    <scope>NUCLEOTIDE SEQUENCE [LARGE SCALE GENOMIC DNA]</scope>
    <source>
        <strain evidence="4 5">Mal33</strain>
    </source>
</reference>
<evidence type="ECO:0000256" key="1">
    <source>
        <dbReference type="ARBA" id="ARBA00006499"/>
    </source>
</evidence>
<dbReference type="SUPFAM" id="SSF53474">
    <property type="entry name" value="alpha/beta-Hydrolases"/>
    <property type="match status" value="1"/>
</dbReference>
<dbReference type="InterPro" id="IPR003140">
    <property type="entry name" value="PLipase/COase/thioEstase"/>
</dbReference>
<protein>
    <submittedName>
        <fullName evidence="4">Phospholipase/Carboxylesterase</fullName>
    </submittedName>
</protein>
<dbReference type="Proteomes" id="UP000316770">
    <property type="component" value="Chromosome"/>
</dbReference>
<dbReference type="PANTHER" id="PTHR10655:SF17">
    <property type="entry name" value="LYSOPHOSPHOLIPASE-LIKE PROTEIN 1"/>
    <property type="match status" value="1"/>
</dbReference>
<dbReference type="AlphaFoldDB" id="A0A518IR60"/>
<dbReference type="InterPro" id="IPR050565">
    <property type="entry name" value="LYPA1-2/EST-like"/>
</dbReference>
<dbReference type="InterPro" id="IPR029058">
    <property type="entry name" value="AB_hydrolase_fold"/>
</dbReference>
<proteinExistence type="inferred from homology"/>
<accession>A0A518IR60</accession>
<sequence>MSALEQKIGPLQCVVIDGGEAPTILVVLCHGFGAPGDDLVPLGQYLLEMLGDDAEKFRFVFPTAPISLADQGMPGGRAWWPLNMQRLMELFQTNDFSELRRQEPPGIDEARQMLTETIEAVAGDFDKDAPLVIGGFSQGAMVSLDVALRGLKDPPAGLIQWSGTLICEAQWKAVAADRLKSVDALQSHGHSDFVLPMIGAQWLSELLDESSANFEFIQFDGPHTIPMESLQATAELLRRVAANAS</sequence>
<dbReference type="EMBL" id="CP036318">
    <property type="protein sequence ID" value="QDV55533.1"/>
    <property type="molecule type" value="Genomic_DNA"/>
</dbReference>
<organism evidence="4 5">
    <name type="scientific">Rosistilla oblonga</name>
    <dbReference type="NCBI Taxonomy" id="2527990"/>
    <lineage>
        <taxon>Bacteria</taxon>
        <taxon>Pseudomonadati</taxon>
        <taxon>Planctomycetota</taxon>
        <taxon>Planctomycetia</taxon>
        <taxon>Pirellulales</taxon>
        <taxon>Pirellulaceae</taxon>
        <taxon>Rosistilla</taxon>
    </lineage>
</organism>
<keyword evidence="5" id="KW-1185">Reference proteome</keyword>
<feature type="domain" description="Phospholipase/carboxylesterase/thioesterase" evidence="3">
    <location>
        <begin position="14"/>
        <end position="238"/>
    </location>
</feature>
<dbReference type="GO" id="GO:0016787">
    <property type="term" value="F:hydrolase activity"/>
    <property type="evidence" value="ECO:0007669"/>
    <property type="project" value="UniProtKB-KW"/>
</dbReference>
<keyword evidence="2" id="KW-0378">Hydrolase</keyword>
<comment type="similarity">
    <text evidence="1">Belongs to the AB hydrolase superfamily. AB hydrolase 2 family.</text>
</comment>
<evidence type="ECO:0000256" key="2">
    <source>
        <dbReference type="ARBA" id="ARBA00022801"/>
    </source>
</evidence>
<name>A0A518IR60_9BACT</name>
<dbReference type="Pfam" id="PF02230">
    <property type="entry name" value="Abhydrolase_2"/>
    <property type="match status" value="1"/>
</dbReference>
<dbReference type="RefSeq" id="WP_145283390.1">
    <property type="nucleotide sequence ID" value="NZ_CP036318.1"/>
</dbReference>
<evidence type="ECO:0000313" key="4">
    <source>
        <dbReference type="EMBL" id="QDV55533.1"/>
    </source>
</evidence>
<gene>
    <name evidence="4" type="ORF">Mal33_15100</name>
</gene>
<dbReference type="PANTHER" id="PTHR10655">
    <property type="entry name" value="LYSOPHOSPHOLIPASE-RELATED"/>
    <property type="match status" value="1"/>
</dbReference>
<evidence type="ECO:0000259" key="3">
    <source>
        <dbReference type="Pfam" id="PF02230"/>
    </source>
</evidence>
<evidence type="ECO:0000313" key="5">
    <source>
        <dbReference type="Proteomes" id="UP000316770"/>
    </source>
</evidence>
<dbReference type="Gene3D" id="3.40.50.1820">
    <property type="entry name" value="alpha/beta hydrolase"/>
    <property type="match status" value="1"/>
</dbReference>